<comment type="caution">
    <text evidence="2">The sequence shown here is derived from an EMBL/GenBank/DDBJ whole genome shotgun (WGS) entry which is preliminary data.</text>
</comment>
<feature type="region of interest" description="Disordered" evidence="1">
    <location>
        <begin position="159"/>
        <end position="178"/>
    </location>
</feature>
<dbReference type="Proteomes" id="UP000823941">
    <property type="component" value="Chromosome 15"/>
</dbReference>
<keyword evidence="3" id="KW-1185">Reference proteome</keyword>
<feature type="compositionally biased region" description="Basic residues" evidence="1">
    <location>
        <begin position="168"/>
        <end position="178"/>
    </location>
</feature>
<dbReference type="EMBL" id="JAHIBW010000015">
    <property type="protein sequence ID" value="KAG7304636.1"/>
    <property type="molecule type" value="Genomic_DNA"/>
</dbReference>
<evidence type="ECO:0000313" key="3">
    <source>
        <dbReference type="Proteomes" id="UP000823941"/>
    </source>
</evidence>
<gene>
    <name evidence="2" type="ORF">JYU34_011617</name>
</gene>
<evidence type="ECO:0000313" key="2">
    <source>
        <dbReference type="EMBL" id="KAG7304636.1"/>
    </source>
</evidence>
<organism evidence="2 3">
    <name type="scientific">Plutella xylostella</name>
    <name type="common">Diamondback moth</name>
    <name type="synonym">Plutella maculipennis</name>
    <dbReference type="NCBI Taxonomy" id="51655"/>
    <lineage>
        <taxon>Eukaryota</taxon>
        <taxon>Metazoa</taxon>
        <taxon>Ecdysozoa</taxon>
        <taxon>Arthropoda</taxon>
        <taxon>Hexapoda</taxon>
        <taxon>Insecta</taxon>
        <taxon>Pterygota</taxon>
        <taxon>Neoptera</taxon>
        <taxon>Endopterygota</taxon>
        <taxon>Lepidoptera</taxon>
        <taxon>Glossata</taxon>
        <taxon>Ditrysia</taxon>
        <taxon>Yponomeutoidea</taxon>
        <taxon>Plutellidae</taxon>
        <taxon>Plutella</taxon>
    </lineage>
</organism>
<evidence type="ECO:0000256" key="1">
    <source>
        <dbReference type="SAM" id="MobiDB-lite"/>
    </source>
</evidence>
<sequence length="215" mass="23221">MDLDHFGEKIYRRSNRATVTSWRNGKGSTCRPDRCMAPGRACGSAGRVTRGGGGGGGQHSLTITRKQRPGSALLALGAASPRSAAADDSFQCTAIRAERQPRGTTPAESVRLATFRPGPRVESRLRRAAACVPPPAQHRVTVPLQLQLYIVESTTTSPPAAAVTSSRRGARGPRARNHRTPNIAHQASQKYKQLYAYPAMPIRIHSTILIFNYPS</sequence>
<accession>A0ABQ7QHF1</accession>
<proteinExistence type="predicted"/>
<name>A0ABQ7QHF1_PLUXY</name>
<reference evidence="2 3" key="1">
    <citation type="submission" date="2021-06" db="EMBL/GenBank/DDBJ databases">
        <title>A haploid diamondback moth (Plutella xylostella L.) genome assembly resolves 31 chromosomes and identifies a diamide resistance mutation.</title>
        <authorList>
            <person name="Ward C.M."/>
            <person name="Perry K.D."/>
            <person name="Baker G."/>
            <person name="Powis K."/>
            <person name="Heckel D.G."/>
            <person name="Baxter S.W."/>
        </authorList>
    </citation>
    <scope>NUCLEOTIDE SEQUENCE [LARGE SCALE GENOMIC DNA]</scope>
    <source>
        <strain evidence="2 3">LV</strain>
        <tissue evidence="2">Single pupa</tissue>
    </source>
</reference>
<protein>
    <submittedName>
        <fullName evidence="2">Uncharacterized protein</fullName>
    </submittedName>
</protein>